<keyword evidence="2" id="KW-1185">Reference proteome</keyword>
<dbReference type="Proteomes" id="UP000294933">
    <property type="component" value="Unassembled WGS sequence"/>
</dbReference>
<protein>
    <submittedName>
        <fullName evidence="1">Uncharacterized protein</fullName>
    </submittedName>
</protein>
<gene>
    <name evidence="1" type="ORF">BD410DRAFT_829572</name>
</gene>
<accession>A0A4Y7Q1I9</accession>
<dbReference type="VEuPathDB" id="FungiDB:BD410DRAFT_829572"/>
<evidence type="ECO:0000313" key="2">
    <source>
        <dbReference type="Proteomes" id="UP000294933"/>
    </source>
</evidence>
<dbReference type="AlphaFoldDB" id="A0A4Y7Q1I9"/>
<dbReference type="EMBL" id="ML170186">
    <property type="protein sequence ID" value="TDL20729.1"/>
    <property type="molecule type" value="Genomic_DNA"/>
</dbReference>
<sequence>MMVHVHCRAGDALTVHSGSNTPARAGFPKAKLPRSKAQTRGLIRLVTSSGYYDLGTSFEFGITPQNSSGEMDTISWEPYIITRPDFQVAIAGSSDVGLLTTTNGLFGRTEQSGETTGEGWRFTRFISLRELSLLERSFRYAPQRANPLRQVSLSLETIIRIRRINWRAYGAGLLLLEFTGITKVSVTSDAVEFRFEPFVE</sequence>
<evidence type="ECO:0000313" key="1">
    <source>
        <dbReference type="EMBL" id="TDL20729.1"/>
    </source>
</evidence>
<name>A0A4Y7Q1I9_9AGAM</name>
<reference evidence="1 2" key="1">
    <citation type="submission" date="2018-06" db="EMBL/GenBank/DDBJ databases">
        <title>A transcriptomic atlas of mushroom development highlights an independent origin of complex multicellularity.</title>
        <authorList>
            <consortium name="DOE Joint Genome Institute"/>
            <person name="Krizsan K."/>
            <person name="Almasi E."/>
            <person name="Merenyi Z."/>
            <person name="Sahu N."/>
            <person name="Viragh M."/>
            <person name="Koszo T."/>
            <person name="Mondo S."/>
            <person name="Kiss B."/>
            <person name="Balint B."/>
            <person name="Kues U."/>
            <person name="Barry K."/>
            <person name="Hegedus J.C."/>
            <person name="Henrissat B."/>
            <person name="Johnson J."/>
            <person name="Lipzen A."/>
            <person name="Ohm R."/>
            <person name="Nagy I."/>
            <person name="Pangilinan J."/>
            <person name="Yan J."/>
            <person name="Xiong Y."/>
            <person name="Grigoriev I.V."/>
            <person name="Hibbett D.S."/>
            <person name="Nagy L.G."/>
        </authorList>
    </citation>
    <scope>NUCLEOTIDE SEQUENCE [LARGE SCALE GENOMIC DNA]</scope>
    <source>
        <strain evidence="1 2">SZMC22713</strain>
    </source>
</reference>
<organism evidence="1 2">
    <name type="scientific">Rickenella mellea</name>
    <dbReference type="NCBI Taxonomy" id="50990"/>
    <lineage>
        <taxon>Eukaryota</taxon>
        <taxon>Fungi</taxon>
        <taxon>Dikarya</taxon>
        <taxon>Basidiomycota</taxon>
        <taxon>Agaricomycotina</taxon>
        <taxon>Agaricomycetes</taxon>
        <taxon>Hymenochaetales</taxon>
        <taxon>Rickenellaceae</taxon>
        <taxon>Rickenella</taxon>
    </lineage>
</organism>
<proteinExistence type="predicted"/>
<feature type="non-terminal residue" evidence="1">
    <location>
        <position position="200"/>
    </location>
</feature>